<feature type="region of interest" description="Disordered" evidence="1">
    <location>
        <begin position="81"/>
        <end position="101"/>
    </location>
</feature>
<evidence type="ECO:0000313" key="2">
    <source>
        <dbReference type="EMBL" id="ORZ37200.1"/>
    </source>
</evidence>
<sequence>MNKIRIRSFHKFSLSKLIQRAHQKITSDPDEPQKLYTRLTQDFRSQLNKRSEAHYSHNIAATVAKLHLSDHRHVRLVNLLSKSKSPPLPPASSSSSSSSLPVLDHPLLPPHTLLPQTQTLLPDLYAALDHVPEADPSDYALAILLTNQHAPSRHLALCECKDIYSLYLARHPTLAPDLDDALDPLTQLVRTYLVHGQISDALALINPLIASPEFSTWLNNAPRPRSSSDATTPPSRYASALHLFAQAMAGLRLHNDLDSAARLFRTAQRLLCMDLYFPFEPRPPYTCQPAPLTDQSASSNIWPPLSTQTADQTALVSARVGHMWHVLTLGGYPKDGYRVLMERMVVGDKLDARVAGSVMTELFSSRQLGPARRGRACGHAHAGPNHGKWPNLRLADQVWVAVFHALPTLTHLGSNDHVGASKWWVPLSKMASVRDPTRAVRHTQQQHPLPPLTTITYLEQVVNLYAAYLSRTPSASPAASVASAFVDCVCKHMADER</sequence>
<dbReference type="EMBL" id="MCFL01000013">
    <property type="protein sequence ID" value="ORZ37200.1"/>
    <property type="molecule type" value="Genomic_DNA"/>
</dbReference>
<gene>
    <name evidence="2" type="ORF">BCR44DRAFT_1511806</name>
</gene>
<keyword evidence="3" id="KW-1185">Reference proteome</keyword>
<organism evidence="2 3">
    <name type="scientific">Catenaria anguillulae PL171</name>
    <dbReference type="NCBI Taxonomy" id="765915"/>
    <lineage>
        <taxon>Eukaryota</taxon>
        <taxon>Fungi</taxon>
        <taxon>Fungi incertae sedis</taxon>
        <taxon>Blastocladiomycota</taxon>
        <taxon>Blastocladiomycetes</taxon>
        <taxon>Blastocladiales</taxon>
        <taxon>Catenariaceae</taxon>
        <taxon>Catenaria</taxon>
    </lineage>
</organism>
<name>A0A1Y2HRI4_9FUNG</name>
<comment type="caution">
    <text evidence="2">The sequence shown here is derived from an EMBL/GenBank/DDBJ whole genome shotgun (WGS) entry which is preliminary data.</text>
</comment>
<dbReference type="OrthoDB" id="10341272at2759"/>
<evidence type="ECO:0000256" key="1">
    <source>
        <dbReference type="SAM" id="MobiDB-lite"/>
    </source>
</evidence>
<evidence type="ECO:0000313" key="3">
    <source>
        <dbReference type="Proteomes" id="UP000193411"/>
    </source>
</evidence>
<protein>
    <submittedName>
        <fullName evidence="2">Uncharacterized protein</fullName>
    </submittedName>
</protein>
<dbReference type="Proteomes" id="UP000193411">
    <property type="component" value="Unassembled WGS sequence"/>
</dbReference>
<proteinExistence type="predicted"/>
<dbReference type="AlphaFoldDB" id="A0A1Y2HRI4"/>
<accession>A0A1Y2HRI4</accession>
<reference evidence="2 3" key="1">
    <citation type="submission" date="2016-07" db="EMBL/GenBank/DDBJ databases">
        <title>Pervasive Adenine N6-methylation of Active Genes in Fungi.</title>
        <authorList>
            <consortium name="DOE Joint Genome Institute"/>
            <person name="Mondo S.J."/>
            <person name="Dannebaum R.O."/>
            <person name="Kuo R.C."/>
            <person name="Labutti K."/>
            <person name="Haridas S."/>
            <person name="Kuo A."/>
            <person name="Salamov A."/>
            <person name="Ahrendt S.R."/>
            <person name="Lipzen A."/>
            <person name="Sullivan W."/>
            <person name="Andreopoulos W.B."/>
            <person name="Clum A."/>
            <person name="Lindquist E."/>
            <person name="Daum C."/>
            <person name="Ramamoorthy G.K."/>
            <person name="Gryganskyi A."/>
            <person name="Culley D."/>
            <person name="Magnuson J.K."/>
            <person name="James T.Y."/>
            <person name="O'Malley M.A."/>
            <person name="Stajich J.E."/>
            <person name="Spatafora J.W."/>
            <person name="Visel A."/>
            <person name="Grigoriev I.V."/>
        </authorList>
    </citation>
    <scope>NUCLEOTIDE SEQUENCE [LARGE SCALE GENOMIC DNA]</scope>
    <source>
        <strain evidence="2 3">PL171</strain>
    </source>
</reference>